<evidence type="ECO:0000259" key="2">
    <source>
        <dbReference type="Pfam" id="PF01370"/>
    </source>
</evidence>
<dbReference type="AlphaFoldDB" id="A0A0A2E462"/>
<evidence type="ECO:0000313" key="4">
    <source>
        <dbReference type="Proteomes" id="UP000030103"/>
    </source>
</evidence>
<evidence type="ECO:0000313" key="3">
    <source>
        <dbReference type="EMBL" id="KGN73703.1"/>
    </source>
</evidence>
<dbReference type="STRING" id="28115.HQ47_07090"/>
<dbReference type="OrthoDB" id="1490291at2"/>
<dbReference type="InterPro" id="IPR036291">
    <property type="entry name" value="NAD(P)-bd_dom_sf"/>
</dbReference>
<dbReference type="PANTHER" id="PTHR43245">
    <property type="entry name" value="BIFUNCTIONAL POLYMYXIN RESISTANCE PROTEIN ARNA"/>
    <property type="match status" value="1"/>
</dbReference>
<dbReference type="Gene3D" id="3.40.50.720">
    <property type="entry name" value="NAD(P)-binding Rossmann-like Domain"/>
    <property type="match status" value="1"/>
</dbReference>
<dbReference type="eggNOG" id="COG0451">
    <property type="taxonomic scope" value="Bacteria"/>
</dbReference>
<dbReference type="InterPro" id="IPR050177">
    <property type="entry name" value="Lipid_A_modif_metabolic_enz"/>
</dbReference>
<name>A0A0A2E462_9PORP</name>
<dbReference type="Pfam" id="PF01370">
    <property type="entry name" value="Epimerase"/>
    <property type="match status" value="1"/>
</dbReference>
<dbReference type="InterPro" id="IPR001509">
    <property type="entry name" value="Epimerase_deHydtase"/>
</dbReference>
<dbReference type="PANTHER" id="PTHR43245:SF58">
    <property type="entry name" value="BLL5923 PROTEIN"/>
    <property type="match status" value="1"/>
</dbReference>
<evidence type="ECO:0000256" key="1">
    <source>
        <dbReference type="SAM" id="MobiDB-lite"/>
    </source>
</evidence>
<feature type="domain" description="NAD-dependent epimerase/dehydratase" evidence="2">
    <location>
        <begin position="9"/>
        <end position="236"/>
    </location>
</feature>
<gene>
    <name evidence="3" type="ORF">HQ47_07090</name>
</gene>
<reference evidence="3 4" key="1">
    <citation type="submission" date="2014-09" db="EMBL/GenBank/DDBJ databases">
        <title>Draft Genome Sequence of Porphyromonas macacae COT-192_OH2859.</title>
        <authorList>
            <person name="Wallis C."/>
            <person name="Deusch O."/>
            <person name="O'Flynn C."/>
            <person name="Davis I."/>
            <person name="Horsfall A."/>
            <person name="Kirkwood N."/>
            <person name="Harris S."/>
            <person name="Eisen J.A."/>
            <person name="Coil D.A."/>
            <person name="Darling A.E."/>
            <person name="Jospin G."/>
            <person name="Alexiev A."/>
        </authorList>
    </citation>
    <scope>NUCLEOTIDE SEQUENCE [LARGE SCALE GENOMIC DNA]</scope>
    <source>
        <strain evidence="4">COT-192 OH2859</strain>
    </source>
</reference>
<dbReference type="SUPFAM" id="SSF51735">
    <property type="entry name" value="NAD(P)-binding Rossmann-fold domains"/>
    <property type="match status" value="1"/>
</dbReference>
<sequence>MLNATTKRVLITGASGFIGGYLAEEAYKRGYEVWVAVRKNSNRSRLTQPGLHFIEIDYHSEEAVTRLANETAPTTGEPAWHYVIHNAGITKAKDAKEFVRINAEQTGRFARGLAAAAVPPELFLLMSSMGSYGPPAGAHEPLKSSQQQKPANAYGKSKLLSEREVAGSGLPYIILQPTGVYGPGDRDYLLSLQAIAKGFDFITGPKPQLLTFVHAGDVARAALFLLEQPEAQGKSYIISDGNSYTDIEYGKLAQELLQKKHVLHLRCPLGIVRIVCQIGEWWGHLTGRLSPLNKDKYTILSQRNWLCDATPLFELGFTPKYDLRSGLEETINYAKEKGLL</sequence>
<dbReference type="RefSeq" id="WP_036874304.1">
    <property type="nucleotide sequence ID" value="NZ_JRFA01000019.1"/>
</dbReference>
<keyword evidence="4" id="KW-1185">Reference proteome</keyword>
<accession>A0A0A2E462</accession>
<feature type="region of interest" description="Disordered" evidence="1">
    <location>
        <begin position="136"/>
        <end position="155"/>
    </location>
</feature>
<comment type="caution">
    <text evidence="3">The sequence shown here is derived from an EMBL/GenBank/DDBJ whole genome shotgun (WGS) entry which is preliminary data.</text>
</comment>
<protein>
    <submittedName>
        <fullName evidence="3">Epimerase</fullName>
    </submittedName>
</protein>
<organism evidence="3 4">
    <name type="scientific">Porphyromonas macacae</name>
    <dbReference type="NCBI Taxonomy" id="28115"/>
    <lineage>
        <taxon>Bacteria</taxon>
        <taxon>Pseudomonadati</taxon>
        <taxon>Bacteroidota</taxon>
        <taxon>Bacteroidia</taxon>
        <taxon>Bacteroidales</taxon>
        <taxon>Porphyromonadaceae</taxon>
        <taxon>Porphyromonas</taxon>
    </lineage>
</organism>
<dbReference type="Proteomes" id="UP000030103">
    <property type="component" value="Unassembled WGS sequence"/>
</dbReference>
<proteinExistence type="predicted"/>
<dbReference type="EMBL" id="JRFA01000019">
    <property type="protein sequence ID" value="KGN73703.1"/>
    <property type="molecule type" value="Genomic_DNA"/>
</dbReference>